<protein>
    <recommendedName>
        <fullName evidence="3">Muconolactone delta-isomerase</fullName>
    </recommendedName>
</protein>
<dbReference type="AlphaFoldDB" id="A0A4R6RZZ3"/>
<evidence type="ECO:0008006" key="3">
    <source>
        <dbReference type="Google" id="ProtNLM"/>
    </source>
</evidence>
<gene>
    <name evidence="1" type="ORF">EV186_1076</name>
</gene>
<keyword evidence="2" id="KW-1185">Reference proteome</keyword>
<dbReference type="OrthoDB" id="4552724at2"/>
<comment type="caution">
    <text evidence="1">The sequence shown here is derived from an EMBL/GenBank/DDBJ whole genome shotgun (WGS) entry which is preliminary data.</text>
</comment>
<sequence length="107" mass="11625">MHAQITYFRGPRSPQQVAAAEFAGHERVLPAVQALGRRFRGYRLLGADGTEIVISLADREEDLLDMQKAIFATTLLPGEDPALLTGPDSVELFPVVEVFDVEGGQSS</sequence>
<dbReference type="Proteomes" id="UP000295444">
    <property type="component" value="Unassembled WGS sequence"/>
</dbReference>
<evidence type="ECO:0000313" key="2">
    <source>
        <dbReference type="Proteomes" id="UP000295444"/>
    </source>
</evidence>
<organism evidence="1 2">
    <name type="scientific">Labedaea rhizosphaerae</name>
    <dbReference type="NCBI Taxonomy" id="598644"/>
    <lineage>
        <taxon>Bacteria</taxon>
        <taxon>Bacillati</taxon>
        <taxon>Actinomycetota</taxon>
        <taxon>Actinomycetes</taxon>
        <taxon>Pseudonocardiales</taxon>
        <taxon>Pseudonocardiaceae</taxon>
        <taxon>Labedaea</taxon>
    </lineage>
</organism>
<dbReference type="RefSeq" id="WP_133853148.1">
    <property type="nucleotide sequence ID" value="NZ_SNXZ01000007.1"/>
</dbReference>
<name>A0A4R6RZZ3_LABRH</name>
<evidence type="ECO:0000313" key="1">
    <source>
        <dbReference type="EMBL" id="TDP92791.1"/>
    </source>
</evidence>
<accession>A0A4R6RZZ3</accession>
<proteinExistence type="predicted"/>
<dbReference type="EMBL" id="SNXZ01000007">
    <property type="protein sequence ID" value="TDP92791.1"/>
    <property type="molecule type" value="Genomic_DNA"/>
</dbReference>
<reference evidence="1 2" key="1">
    <citation type="submission" date="2019-03" db="EMBL/GenBank/DDBJ databases">
        <title>Genomic Encyclopedia of Type Strains, Phase IV (KMG-IV): sequencing the most valuable type-strain genomes for metagenomic binning, comparative biology and taxonomic classification.</title>
        <authorList>
            <person name="Goeker M."/>
        </authorList>
    </citation>
    <scope>NUCLEOTIDE SEQUENCE [LARGE SCALE GENOMIC DNA]</scope>
    <source>
        <strain evidence="1 2">DSM 45361</strain>
    </source>
</reference>